<dbReference type="Proteomes" id="UP000219573">
    <property type="component" value="Unassembled WGS sequence"/>
</dbReference>
<dbReference type="SUPFAM" id="SSF47413">
    <property type="entry name" value="lambda repressor-like DNA-binding domains"/>
    <property type="match status" value="1"/>
</dbReference>
<evidence type="ECO:0000313" key="4">
    <source>
        <dbReference type="Proteomes" id="UP000219573"/>
    </source>
</evidence>
<dbReference type="PANTHER" id="PTHR46558:SF4">
    <property type="entry name" value="DNA-BIDING PHAGE PROTEIN"/>
    <property type="match status" value="1"/>
</dbReference>
<dbReference type="RefSeq" id="WP_097019589.1">
    <property type="nucleotide sequence ID" value="NZ_OBDZ01000047.1"/>
</dbReference>
<name>A0A285IGD6_9FIRM</name>
<dbReference type="Gene3D" id="1.10.260.40">
    <property type="entry name" value="lambda repressor-like DNA-binding domains"/>
    <property type="match status" value="1"/>
</dbReference>
<dbReference type="AlphaFoldDB" id="A0A285IGD6"/>
<proteinExistence type="predicted"/>
<dbReference type="GO" id="GO:0003677">
    <property type="term" value="F:DNA binding"/>
    <property type="evidence" value="ECO:0007669"/>
    <property type="project" value="UniProtKB-KW"/>
</dbReference>
<dbReference type="CDD" id="cd00093">
    <property type="entry name" value="HTH_XRE"/>
    <property type="match status" value="1"/>
</dbReference>
<dbReference type="Pfam" id="PF01381">
    <property type="entry name" value="HTH_3"/>
    <property type="match status" value="1"/>
</dbReference>
<keyword evidence="1" id="KW-0238">DNA-binding</keyword>
<organism evidence="3 4">
    <name type="scientific">Orenia metallireducens</name>
    <dbReference type="NCBI Taxonomy" id="1413210"/>
    <lineage>
        <taxon>Bacteria</taxon>
        <taxon>Bacillati</taxon>
        <taxon>Bacillota</taxon>
        <taxon>Clostridia</taxon>
        <taxon>Halanaerobiales</taxon>
        <taxon>Halobacteroidaceae</taxon>
        <taxon>Orenia</taxon>
    </lineage>
</organism>
<dbReference type="PROSITE" id="PS50943">
    <property type="entry name" value="HTH_CROC1"/>
    <property type="match status" value="1"/>
</dbReference>
<dbReference type="EMBL" id="OBDZ01000047">
    <property type="protein sequence ID" value="SNY47029.1"/>
    <property type="molecule type" value="Genomic_DNA"/>
</dbReference>
<dbReference type="SMART" id="SM00530">
    <property type="entry name" value="HTH_XRE"/>
    <property type="match status" value="1"/>
</dbReference>
<accession>A0A285IGD6</accession>
<protein>
    <submittedName>
        <fullName evidence="3">Putative transcriptional regulator</fullName>
    </submittedName>
</protein>
<dbReference type="OrthoDB" id="48775at2"/>
<evidence type="ECO:0000313" key="3">
    <source>
        <dbReference type="EMBL" id="SNY47029.1"/>
    </source>
</evidence>
<reference evidence="4" key="1">
    <citation type="submission" date="2017-09" db="EMBL/GenBank/DDBJ databases">
        <authorList>
            <person name="Varghese N."/>
            <person name="Submissions S."/>
        </authorList>
    </citation>
    <scope>NUCLEOTIDE SEQUENCE [LARGE SCALE GENOMIC DNA]</scope>
    <source>
        <strain evidence="4">MSL47</strain>
    </source>
</reference>
<keyword evidence="4" id="KW-1185">Reference proteome</keyword>
<gene>
    <name evidence="3" type="ORF">SAMN06265827_1475</name>
</gene>
<evidence type="ECO:0000259" key="2">
    <source>
        <dbReference type="PROSITE" id="PS50943"/>
    </source>
</evidence>
<dbReference type="PANTHER" id="PTHR46558">
    <property type="entry name" value="TRACRIPTIONAL REGULATORY PROTEIN-RELATED-RELATED"/>
    <property type="match status" value="1"/>
</dbReference>
<sequence length="76" mass="8753">MRKKLKEKRLEKGLTQKRIAQKIGISRGHYTNIELGHKEPSFKVARAIKKELDEKNDDIFLISNVPKGNKTNHKAS</sequence>
<dbReference type="InterPro" id="IPR010982">
    <property type="entry name" value="Lambda_DNA-bd_dom_sf"/>
</dbReference>
<evidence type="ECO:0000256" key="1">
    <source>
        <dbReference type="ARBA" id="ARBA00023125"/>
    </source>
</evidence>
<dbReference type="InterPro" id="IPR001387">
    <property type="entry name" value="Cro/C1-type_HTH"/>
</dbReference>
<feature type="domain" description="HTH cro/C1-type" evidence="2">
    <location>
        <begin position="5"/>
        <end position="59"/>
    </location>
</feature>